<name>A0AAD6WMW7_9AGAR</name>
<feature type="compositionally biased region" description="Low complexity" evidence="3">
    <location>
        <begin position="409"/>
        <end position="420"/>
    </location>
</feature>
<evidence type="ECO:0000256" key="3">
    <source>
        <dbReference type="SAM" id="MobiDB-lite"/>
    </source>
</evidence>
<dbReference type="InterPro" id="IPR010998">
    <property type="entry name" value="Integrase_recombinase_N"/>
</dbReference>
<evidence type="ECO:0000256" key="1">
    <source>
        <dbReference type="ARBA" id="ARBA00023125"/>
    </source>
</evidence>
<keyword evidence="2" id="KW-0233">DNA recombination</keyword>
<dbReference type="Gene3D" id="1.10.150.130">
    <property type="match status" value="1"/>
</dbReference>
<dbReference type="SUPFAM" id="SSF47823">
    <property type="entry name" value="lambda integrase-like, N-terminal domain"/>
    <property type="match status" value="1"/>
</dbReference>
<evidence type="ECO:0000256" key="2">
    <source>
        <dbReference type="ARBA" id="ARBA00023172"/>
    </source>
</evidence>
<organism evidence="4 5">
    <name type="scientific">Mycena alexandri</name>
    <dbReference type="NCBI Taxonomy" id="1745969"/>
    <lineage>
        <taxon>Eukaryota</taxon>
        <taxon>Fungi</taxon>
        <taxon>Dikarya</taxon>
        <taxon>Basidiomycota</taxon>
        <taxon>Agaricomycotina</taxon>
        <taxon>Agaricomycetes</taxon>
        <taxon>Agaricomycetidae</taxon>
        <taxon>Agaricales</taxon>
        <taxon>Marasmiineae</taxon>
        <taxon>Mycenaceae</taxon>
        <taxon>Mycena</taxon>
    </lineage>
</organism>
<gene>
    <name evidence="4" type="ORF">C8F04DRAFT_977316</name>
</gene>
<protein>
    <submittedName>
        <fullName evidence="4">Uncharacterized protein</fullName>
    </submittedName>
</protein>
<dbReference type="InterPro" id="IPR011010">
    <property type="entry name" value="DNA_brk_join_enz"/>
</dbReference>
<feature type="compositionally biased region" description="Polar residues" evidence="3">
    <location>
        <begin position="272"/>
        <end position="281"/>
    </location>
</feature>
<feature type="region of interest" description="Disordered" evidence="3">
    <location>
        <begin position="125"/>
        <end position="176"/>
    </location>
</feature>
<accession>A0AAD6WMW7</accession>
<dbReference type="Proteomes" id="UP001218188">
    <property type="component" value="Unassembled WGS sequence"/>
</dbReference>
<feature type="region of interest" description="Disordered" evidence="3">
    <location>
        <begin position="387"/>
        <end position="423"/>
    </location>
</feature>
<dbReference type="SUPFAM" id="SSF56349">
    <property type="entry name" value="DNA breaking-rejoining enzymes"/>
    <property type="match status" value="1"/>
</dbReference>
<dbReference type="EMBL" id="JARJCM010000341">
    <property type="protein sequence ID" value="KAJ7018425.1"/>
    <property type="molecule type" value="Genomic_DNA"/>
</dbReference>
<dbReference type="Gene3D" id="1.10.443.10">
    <property type="entry name" value="Intergrase catalytic core"/>
    <property type="match status" value="1"/>
</dbReference>
<dbReference type="PANTHER" id="PTHR34605">
    <property type="entry name" value="PHAGE_INTEGRASE DOMAIN-CONTAINING PROTEIN"/>
    <property type="match status" value="1"/>
</dbReference>
<keyword evidence="5" id="KW-1185">Reference proteome</keyword>
<feature type="region of interest" description="Disordered" evidence="3">
    <location>
        <begin position="238"/>
        <end position="323"/>
    </location>
</feature>
<feature type="compositionally biased region" description="Polar residues" evidence="3">
    <location>
        <begin position="306"/>
        <end position="316"/>
    </location>
</feature>
<keyword evidence="1" id="KW-0238">DNA-binding</keyword>
<sequence>MPSLIFCVPAELAPTPNGSIIPHSFGFYTRTWMSTTRGELPYISISSPPAANTKLAVAYGGEGPNFQTGVSRSMTKISPFPSSIYHNPVHAVTSTPAIPTISMTSIAPRDRWVFHGKSPRTSLFLPPLRSRASSGTWRSGEFLSQRRRKRNMLPRLGNGNHAAGTSSRTSRSSMANSSTLVSLLGLKDERTLPTWSPCSASSVTVHSCLAKPPDLPPPTSPGGSSDSPCLTYLDLSRAPARSSTSKPTQMPVLTSASPSSSGPGRAYGVSSAAGNRSSDTSAGPKPWASNFSSALSSPSRAPNLPTSTYTETTQAWSRAGGMGEAPTAKLTPFSAVSIPYLPPQVFPSIHDTCVRAPILPTTLPTGNTAPDPSSSLRLPSLTNSNHSWSISMPPSLNPRVNPSPNPIESTVSRPSRTTTRGLLNSSSIIGPRLKVAGPNSKPRPYPAHLPLLPSPSRPLCFAVERLFKWRPASTRNDRVNSSIPVFDLHNVTNLFTYSWSEGSLETYGSGLLVYHCFCDSRAIPEAERAPASSDLLAAFVAGQAGNYAGKTVEGFLAGIRAWHVIHGVPWAPLKAESDALIRAATALQPPSKKKRLPYTVAIIAAILSHLDPDVPLDASVGSCLTTNFYSCSRLGELTVKTLTAFDSATHVTPSNVREEVDPRGLQMTVIHVPVTKANRAGEDIFYGDHDGPTDPRRSFANHLRVNTPPSNSHLFSYVHKNACRPLTKSAFITRIHKACKAARLDPLQGHGIRIGATLFYLLRGTPFDVVKTIGRWASDAFLLYLRKHAQIMAPYMQDNPALHTEFIRISMPPIRCEFHSPPSPVGIPTIRGIWGFNTSRGSNEKKPAMYHPF</sequence>
<dbReference type="GO" id="GO:0003677">
    <property type="term" value="F:DNA binding"/>
    <property type="evidence" value="ECO:0007669"/>
    <property type="project" value="UniProtKB-KW"/>
</dbReference>
<evidence type="ECO:0000313" key="4">
    <source>
        <dbReference type="EMBL" id="KAJ7018425.1"/>
    </source>
</evidence>
<comment type="caution">
    <text evidence="4">The sequence shown here is derived from an EMBL/GenBank/DDBJ whole genome shotgun (WGS) entry which is preliminary data.</text>
</comment>
<dbReference type="GO" id="GO:0006310">
    <property type="term" value="P:DNA recombination"/>
    <property type="evidence" value="ECO:0007669"/>
    <property type="project" value="UniProtKB-KW"/>
</dbReference>
<dbReference type="AlphaFoldDB" id="A0AAD6WMW7"/>
<feature type="compositionally biased region" description="Low complexity" evidence="3">
    <location>
        <begin position="162"/>
        <end position="176"/>
    </location>
</feature>
<feature type="compositionally biased region" description="Polar residues" evidence="3">
    <location>
        <begin position="241"/>
        <end position="254"/>
    </location>
</feature>
<reference evidence="4" key="1">
    <citation type="submission" date="2023-03" db="EMBL/GenBank/DDBJ databases">
        <title>Massive genome expansion in bonnet fungi (Mycena s.s.) driven by repeated elements and novel gene families across ecological guilds.</title>
        <authorList>
            <consortium name="Lawrence Berkeley National Laboratory"/>
            <person name="Harder C.B."/>
            <person name="Miyauchi S."/>
            <person name="Viragh M."/>
            <person name="Kuo A."/>
            <person name="Thoen E."/>
            <person name="Andreopoulos B."/>
            <person name="Lu D."/>
            <person name="Skrede I."/>
            <person name="Drula E."/>
            <person name="Henrissat B."/>
            <person name="Morin E."/>
            <person name="Kohler A."/>
            <person name="Barry K."/>
            <person name="LaButti K."/>
            <person name="Morin E."/>
            <person name="Salamov A."/>
            <person name="Lipzen A."/>
            <person name="Mereny Z."/>
            <person name="Hegedus B."/>
            <person name="Baldrian P."/>
            <person name="Stursova M."/>
            <person name="Weitz H."/>
            <person name="Taylor A."/>
            <person name="Grigoriev I.V."/>
            <person name="Nagy L.G."/>
            <person name="Martin F."/>
            <person name="Kauserud H."/>
        </authorList>
    </citation>
    <scope>NUCLEOTIDE SEQUENCE</scope>
    <source>
        <strain evidence="4">CBHHK200</strain>
    </source>
</reference>
<proteinExistence type="predicted"/>
<feature type="compositionally biased region" description="Polar residues" evidence="3">
    <location>
        <begin position="387"/>
        <end position="408"/>
    </location>
</feature>
<feature type="compositionally biased region" description="Low complexity" evidence="3">
    <location>
        <begin position="288"/>
        <end position="305"/>
    </location>
</feature>
<dbReference type="GO" id="GO:0015074">
    <property type="term" value="P:DNA integration"/>
    <property type="evidence" value="ECO:0007669"/>
    <property type="project" value="InterPro"/>
</dbReference>
<dbReference type="PANTHER" id="PTHR34605:SF3">
    <property type="entry name" value="P CELL-TYPE AGGLUTINATION PROTEIN MAP4-LIKE-RELATED"/>
    <property type="match status" value="1"/>
</dbReference>
<dbReference type="InterPro" id="IPR052925">
    <property type="entry name" value="Phage_Integrase-like_Recomb"/>
</dbReference>
<evidence type="ECO:0000313" key="5">
    <source>
        <dbReference type="Proteomes" id="UP001218188"/>
    </source>
</evidence>
<dbReference type="InterPro" id="IPR013762">
    <property type="entry name" value="Integrase-like_cat_sf"/>
</dbReference>
<feature type="compositionally biased region" description="Low complexity" evidence="3">
    <location>
        <begin position="255"/>
        <end position="266"/>
    </location>
</feature>